<keyword evidence="3" id="KW-1185">Reference proteome</keyword>
<organism evidence="2 3">
    <name type="scientific">Riccia sorocarpa</name>
    <dbReference type="NCBI Taxonomy" id="122646"/>
    <lineage>
        <taxon>Eukaryota</taxon>
        <taxon>Viridiplantae</taxon>
        <taxon>Streptophyta</taxon>
        <taxon>Embryophyta</taxon>
        <taxon>Marchantiophyta</taxon>
        <taxon>Marchantiopsida</taxon>
        <taxon>Marchantiidae</taxon>
        <taxon>Marchantiales</taxon>
        <taxon>Ricciaceae</taxon>
        <taxon>Riccia</taxon>
    </lineage>
</organism>
<proteinExistence type="predicted"/>
<evidence type="ECO:0000256" key="1">
    <source>
        <dbReference type="SAM" id="MobiDB-lite"/>
    </source>
</evidence>
<protein>
    <submittedName>
        <fullName evidence="2">Uncharacterized protein</fullName>
    </submittedName>
</protein>
<gene>
    <name evidence="2" type="ORF">R1sor_002124</name>
</gene>
<evidence type="ECO:0000313" key="3">
    <source>
        <dbReference type="Proteomes" id="UP001633002"/>
    </source>
</evidence>
<reference evidence="2 3" key="1">
    <citation type="submission" date="2024-09" db="EMBL/GenBank/DDBJ databases">
        <title>Chromosome-scale assembly of Riccia sorocarpa.</title>
        <authorList>
            <person name="Paukszto L."/>
        </authorList>
    </citation>
    <scope>NUCLEOTIDE SEQUENCE [LARGE SCALE GENOMIC DNA]</scope>
    <source>
        <strain evidence="2">LP-2024</strain>
        <tissue evidence="2">Aerial parts of the thallus</tissue>
    </source>
</reference>
<name>A0ABD3H0H6_9MARC</name>
<dbReference type="Proteomes" id="UP001633002">
    <property type="component" value="Unassembled WGS sequence"/>
</dbReference>
<comment type="caution">
    <text evidence="2">The sequence shown here is derived from an EMBL/GenBank/DDBJ whole genome shotgun (WGS) entry which is preliminary data.</text>
</comment>
<dbReference type="AlphaFoldDB" id="A0ABD3H0H6"/>
<feature type="region of interest" description="Disordered" evidence="1">
    <location>
        <begin position="194"/>
        <end position="213"/>
    </location>
</feature>
<evidence type="ECO:0000313" key="2">
    <source>
        <dbReference type="EMBL" id="KAL3684102.1"/>
    </source>
</evidence>
<dbReference type="EMBL" id="JBJQOH010000006">
    <property type="protein sequence ID" value="KAL3684102.1"/>
    <property type="molecule type" value="Genomic_DNA"/>
</dbReference>
<sequence>MSLANLLCDFIAYAKLLSNVCTARKLVRRCRPIDRVVVVSTVTDESNLIADILKMAAIGQELGVDDDWHKSYNRSHSIQQERDALSFETVSDTPILDETITIVKDKVWSFRAVPVGENDSLAERDEGEAALREVIDKEILGRSPFTRESEDSADQLRMNEERSLVHRNDDMDDTNHAFVETVRKDAEEMKSLTGRWMGELDEADEDDSTRRNF</sequence>
<accession>A0ABD3H0H6</accession>